<organism evidence="5 6">
    <name type="scientific">Trypanosoma equiperdum</name>
    <dbReference type="NCBI Taxonomy" id="5694"/>
    <lineage>
        <taxon>Eukaryota</taxon>
        <taxon>Discoba</taxon>
        <taxon>Euglenozoa</taxon>
        <taxon>Kinetoplastea</taxon>
        <taxon>Metakinetoplastina</taxon>
        <taxon>Trypanosomatida</taxon>
        <taxon>Trypanosomatidae</taxon>
        <taxon>Trypanosoma</taxon>
    </lineage>
</organism>
<dbReference type="AlphaFoldDB" id="A0A1G4IL02"/>
<dbReference type="EMBL" id="CZPT02002020">
    <property type="protein sequence ID" value="SCU73230.1"/>
    <property type="molecule type" value="Genomic_DNA"/>
</dbReference>
<protein>
    <submittedName>
        <fullName evidence="5">Leucine-rich repeat protein (LRRP), putative</fullName>
    </submittedName>
</protein>
<evidence type="ECO:0000256" key="3">
    <source>
        <dbReference type="ARBA" id="ARBA00022737"/>
    </source>
</evidence>
<dbReference type="SMART" id="SM00367">
    <property type="entry name" value="LRR_CC"/>
    <property type="match status" value="4"/>
</dbReference>
<keyword evidence="4" id="KW-1133">Transmembrane helix</keyword>
<keyword evidence="3" id="KW-0677">Repeat</keyword>
<dbReference type="RefSeq" id="XP_067083624.1">
    <property type="nucleotide sequence ID" value="XM_067227523.1"/>
</dbReference>
<dbReference type="PANTHER" id="PTHR24113:SF12">
    <property type="entry name" value="RAN GTPASE-ACTIVATING PROTEIN 1"/>
    <property type="match status" value="1"/>
</dbReference>
<keyword evidence="2" id="KW-0433">Leucine-rich repeat</keyword>
<dbReference type="GO" id="GO:0031267">
    <property type="term" value="F:small GTPase binding"/>
    <property type="evidence" value="ECO:0007669"/>
    <property type="project" value="TreeGrafter"/>
</dbReference>
<evidence type="ECO:0000256" key="1">
    <source>
        <dbReference type="ARBA" id="ARBA00022468"/>
    </source>
</evidence>
<proteinExistence type="predicted"/>
<feature type="transmembrane region" description="Helical" evidence="4">
    <location>
        <begin position="326"/>
        <end position="345"/>
    </location>
</feature>
<dbReference type="InterPro" id="IPR006553">
    <property type="entry name" value="Leu-rich_rpt_Cys-con_subtyp"/>
</dbReference>
<keyword evidence="4" id="KW-0812">Transmembrane</keyword>
<dbReference type="SMART" id="SM00368">
    <property type="entry name" value="LRR_RI"/>
    <property type="match status" value="6"/>
</dbReference>
<comment type="caution">
    <text evidence="5">The sequence shown here is derived from an EMBL/GenBank/DDBJ whole genome shotgun (WGS) entry which is preliminary data.</text>
</comment>
<dbReference type="InterPro" id="IPR001611">
    <property type="entry name" value="Leu-rich_rpt"/>
</dbReference>
<dbReference type="InterPro" id="IPR027038">
    <property type="entry name" value="RanGap"/>
</dbReference>
<dbReference type="GO" id="GO:0005829">
    <property type="term" value="C:cytosol"/>
    <property type="evidence" value="ECO:0007669"/>
    <property type="project" value="TreeGrafter"/>
</dbReference>
<dbReference type="Proteomes" id="UP000195570">
    <property type="component" value="Unassembled WGS sequence"/>
</dbReference>
<dbReference type="GO" id="GO:0005096">
    <property type="term" value="F:GTPase activator activity"/>
    <property type="evidence" value="ECO:0007669"/>
    <property type="project" value="UniProtKB-KW"/>
</dbReference>
<dbReference type="GO" id="GO:0005634">
    <property type="term" value="C:nucleus"/>
    <property type="evidence" value="ECO:0007669"/>
    <property type="project" value="TreeGrafter"/>
</dbReference>
<dbReference type="GO" id="GO:0048471">
    <property type="term" value="C:perinuclear region of cytoplasm"/>
    <property type="evidence" value="ECO:0007669"/>
    <property type="project" value="TreeGrafter"/>
</dbReference>
<accession>A0A1G4IL02</accession>
<dbReference type="PANTHER" id="PTHR24113">
    <property type="entry name" value="RAN GTPASE-ACTIVATING PROTEIN 1"/>
    <property type="match status" value="1"/>
</dbReference>
<dbReference type="Gene3D" id="3.80.10.10">
    <property type="entry name" value="Ribonuclease Inhibitor"/>
    <property type="match status" value="1"/>
</dbReference>
<dbReference type="SUPFAM" id="SSF52047">
    <property type="entry name" value="RNI-like"/>
    <property type="match status" value="1"/>
</dbReference>
<dbReference type="Pfam" id="PF13516">
    <property type="entry name" value="LRR_6"/>
    <property type="match status" value="5"/>
</dbReference>
<evidence type="ECO:0000313" key="6">
    <source>
        <dbReference type="Proteomes" id="UP000195570"/>
    </source>
</evidence>
<name>A0A1G4IL02_TRYEQ</name>
<dbReference type="GeneID" id="92379364"/>
<keyword evidence="4" id="KW-0472">Membrane</keyword>
<dbReference type="VEuPathDB" id="TriTrypDB:TEOVI_000542400"/>
<evidence type="ECO:0000256" key="4">
    <source>
        <dbReference type="SAM" id="Phobius"/>
    </source>
</evidence>
<gene>
    <name evidence="5" type="ORF">TEOVI_000542400</name>
</gene>
<keyword evidence="1" id="KW-0343">GTPase activation</keyword>
<dbReference type="InterPro" id="IPR032675">
    <property type="entry name" value="LRR_dom_sf"/>
</dbReference>
<sequence length="353" mass="38865">MDIDLSYGDLEAHSLDTVVPNHEIVRTFNVSGNSIPPDVFVDMVREHIVRMKKLEELDVKNNRVGPPGAQCLCKALIRHCPKLRYLDISENSILDESLVDVAYLLDQGCIETLLLVNSHITPRGVPTLCDGLLNSKCITNLSLAFNMLGDAGASLLARALGAHPTLRSLDISDNRIGDEGAIDIADYLFLSPYSRLESVFLSVNVIGDTGFSAIGEALSRTSNTRLSHLDLGCNANVGPEGRCAFIHYVEHMRHLYSLDLCSSNLSDEDMQALVHAVLSPTCGIGLIEWYNNPDVRLSTEIELDAALKTKRSDREIRDMRTRRFCVAAASVFSVVALTYLGSVLLKRRRVAAR</sequence>
<dbReference type="GO" id="GO:0006913">
    <property type="term" value="P:nucleocytoplasmic transport"/>
    <property type="evidence" value="ECO:0007669"/>
    <property type="project" value="TreeGrafter"/>
</dbReference>
<reference evidence="5" key="1">
    <citation type="submission" date="2016-09" db="EMBL/GenBank/DDBJ databases">
        <authorList>
            <person name="Hebert L."/>
            <person name="Moumen B."/>
        </authorList>
    </citation>
    <scope>NUCLEOTIDE SEQUENCE [LARGE SCALE GENOMIC DNA]</scope>
    <source>
        <strain evidence="5">OVI</strain>
    </source>
</reference>
<keyword evidence="6" id="KW-1185">Reference proteome</keyword>
<evidence type="ECO:0000256" key="2">
    <source>
        <dbReference type="ARBA" id="ARBA00022614"/>
    </source>
</evidence>
<evidence type="ECO:0000313" key="5">
    <source>
        <dbReference type="EMBL" id="SCU73230.1"/>
    </source>
</evidence>